<organism evidence="2 3">
    <name type="scientific">Nannocystis exedens</name>
    <dbReference type="NCBI Taxonomy" id="54"/>
    <lineage>
        <taxon>Bacteria</taxon>
        <taxon>Pseudomonadati</taxon>
        <taxon>Myxococcota</taxon>
        <taxon>Polyangia</taxon>
        <taxon>Nannocystales</taxon>
        <taxon>Nannocystaceae</taxon>
        <taxon>Nannocystis</taxon>
    </lineage>
</organism>
<proteinExistence type="predicted"/>
<dbReference type="EMBL" id="FOMX01000036">
    <property type="protein sequence ID" value="SFF22489.1"/>
    <property type="molecule type" value="Genomic_DNA"/>
</dbReference>
<feature type="region of interest" description="Disordered" evidence="1">
    <location>
        <begin position="49"/>
        <end position="137"/>
    </location>
</feature>
<feature type="compositionally biased region" description="Basic and acidic residues" evidence="1">
    <location>
        <begin position="49"/>
        <end position="60"/>
    </location>
</feature>
<evidence type="ECO:0000256" key="1">
    <source>
        <dbReference type="SAM" id="MobiDB-lite"/>
    </source>
</evidence>
<feature type="compositionally biased region" description="Basic and acidic residues" evidence="1">
    <location>
        <begin position="78"/>
        <end position="88"/>
    </location>
</feature>
<feature type="compositionally biased region" description="Low complexity" evidence="1">
    <location>
        <begin position="66"/>
        <end position="77"/>
    </location>
</feature>
<feature type="compositionally biased region" description="Low complexity" evidence="1">
    <location>
        <begin position="252"/>
        <end position="268"/>
    </location>
</feature>
<evidence type="ECO:0000313" key="3">
    <source>
        <dbReference type="Proteomes" id="UP000199400"/>
    </source>
</evidence>
<sequence>MATGASHPGGENMPAGGPLRRRSRLPASANSPRLAEVYAGVNVRREGLVGIADRRERSCDWPRATPRIPRGAGPRDAAGPRDRRRDAAGECEPGEATPRFEAGGGHIDTSSFHRGRPLHGGSEDCNTPPTPSFGAPIEFAPSSAAAAEFDLPAGARSCVRVERRHAALALDRDDGQELFARPLACPWGHVITTTFRRPPRSTAIQPRRRSPHWRFELVEIDLGHSARDRDANRGFARVRFVQRAQGQRRSGEVVGVRAASARATSRSGTDADERRARPRVRAFGRVELTRVRSTPTTEFAAGRRLGSS</sequence>
<dbReference type="AlphaFoldDB" id="A0A1I2GZK1"/>
<gene>
    <name evidence="2" type="ORF">SAMN02745121_07601</name>
</gene>
<accession>A0A1I2GZK1</accession>
<reference evidence="3" key="1">
    <citation type="submission" date="2016-10" db="EMBL/GenBank/DDBJ databases">
        <authorList>
            <person name="Varghese N."/>
            <person name="Submissions S."/>
        </authorList>
    </citation>
    <scope>NUCLEOTIDE SEQUENCE [LARGE SCALE GENOMIC DNA]</scope>
    <source>
        <strain evidence="3">ATCC 25963</strain>
    </source>
</reference>
<evidence type="ECO:0000313" key="2">
    <source>
        <dbReference type="EMBL" id="SFF22489.1"/>
    </source>
</evidence>
<keyword evidence="3" id="KW-1185">Reference proteome</keyword>
<feature type="region of interest" description="Disordered" evidence="1">
    <location>
        <begin position="1"/>
        <end position="35"/>
    </location>
</feature>
<dbReference type="Proteomes" id="UP000199400">
    <property type="component" value="Unassembled WGS sequence"/>
</dbReference>
<protein>
    <submittedName>
        <fullName evidence="2">Uncharacterized protein</fullName>
    </submittedName>
</protein>
<name>A0A1I2GZK1_9BACT</name>
<feature type="region of interest" description="Disordered" evidence="1">
    <location>
        <begin position="251"/>
        <end position="277"/>
    </location>
</feature>